<dbReference type="EMBL" id="JABFDB010000019">
    <property type="protein sequence ID" value="NYZ22551.1"/>
    <property type="molecule type" value="Genomic_DNA"/>
</dbReference>
<dbReference type="Gene3D" id="3.40.190.10">
    <property type="entry name" value="Periplasmic binding protein-like II"/>
    <property type="match status" value="2"/>
</dbReference>
<keyword evidence="3" id="KW-1185">Reference proteome</keyword>
<evidence type="ECO:0000256" key="1">
    <source>
        <dbReference type="ARBA" id="ARBA00022729"/>
    </source>
</evidence>
<dbReference type="InterPro" id="IPR006059">
    <property type="entry name" value="SBP"/>
</dbReference>
<accession>A0ABX2TGY5</accession>
<dbReference type="PANTHER" id="PTHR30006:SF2">
    <property type="entry name" value="ABC TRANSPORTER SUBSTRATE-BINDING PROTEIN"/>
    <property type="match status" value="1"/>
</dbReference>
<dbReference type="Pfam" id="PF13416">
    <property type="entry name" value="SBP_bac_8"/>
    <property type="match status" value="1"/>
</dbReference>
<sequence>MTSGLTRRQWMKGAALAGTTAAVAGPGLVRPAQAAGTNLMVVQWGAAWIDVSKKIVAPYEKETGDRIAWELHAGGAMAIVAKIKPNWPNVPYHVISCWDPVFSAMIKEDWLEPVSVAEMPNLKEIPEIFFQKNAKGQLMSVPLSTAGAFWGYRKDLVDKPIESIEQLLEPRFKGKICVPYPVNLTGLLLVTLAMQRGGDERNVEPGWEFLKELAKRGNIGRVINNNSEFINAMSAGDVSVAFFNNGGWSVVKDRFPVTILNRLKDNKGFLYNEGFGILKSDRTEAAKRFANHFARADVNEMYNIPLGSGPTNPKAKVGEKAADFYYTPDELAQYAHVADFGYLSAQVNDWAKRWETEIVPLLRA</sequence>
<dbReference type="SUPFAM" id="SSF53850">
    <property type="entry name" value="Periplasmic binding protein-like II"/>
    <property type="match status" value="1"/>
</dbReference>
<dbReference type="PROSITE" id="PS51318">
    <property type="entry name" value="TAT"/>
    <property type="match status" value="1"/>
</dbReference>
<name>A0ABX2TGY5_9PROT</name>
<organism evidence="2 3">
    <name type="scientific">Azospirillum oleiclasticum</name>
    <dbReference type="NCBI Taxonomy" id="2735135"/>
    <lineage>
        <taxon>Bacteria</taxon>
        <taxon>Pseudomonadati</taxon>
        <taxon>Pseudomonadota</taxon>
        <taxon>Alphaproteobacteria</taxon>
        <taxon>Rhodospirillales</taxon>
        <taxon>Azospirillaceae</taxon>
        <taxon>Azospirillum</taxon>
    </lineage>
</organism>
<gene>
    <name evidence="2" type="ORF">HND93_22810</name>
</gene>
<dbReference type="InterPro" id="IPR006311">
    <property type="entry name" value="TAT_signal"/>
</dbReference>
<proteinExistence type="predicted"/>
<dbReference type="Proteomes" id="UP000584642">
    <property type="component" value="Unassembled WGS sequence"/>
</dbReference>
<protein>
    <submittedName>
        <fullName evidence="2">Extracellular solute-binding protein</fullName>
    </submittedName>
</protein>
<reference evidence="2 3" key="1">
    <citation type="submission" date="2020-05" db="EMBL/GenBank/DDBJ databases">
        <title>Azospirillum oleiclasticum sp. nov, a nitrogen-fixing and heavy crude oil-emulsifying bacterium isolated from the crude oil of Yumen Oilfield.</title>
        <authorList>
            <person name="Wu D."/>
            <person name="Cai M."/>
            <person name="Zhang X."/>
        </authorList>
    </citation>
    <scope>NUCLEOTIDE SEQUENCE [LARGE SCALE GENOMIC DNA]</scope>
    <source>
        <strain evidence="2 3">ROY-1-1-2</strain>
    </source>
</reference>
<keyword evidence="1" id="KW-0732">Signal</keyword>
<evidence type="ECO:0000313" key="3">
    <source>
        <dbReference type="Proteomes" id="UP000584642"/>
    </source>
</evidence>
<evidence type="ECO:0000313" key="2">
    <source>
        <dbReference type="EMBL" id="NYZ22551.1"/>
    </source>
</evidence>
<comment type="caution">
    <text evidence="2">The sequence shown here is derived from an EMBL/GenBank/DDBJ whole genome shotgun (WGS) entry which is preliminary data.</text>
</comment>
<dbReference type="RefSeq" id="WP_180284321.1">
    <property type="nucleotide sequence ID" value="NZ_JABFDB010000019.1"/>
</dbReference>
<dbReference type="PANTHER" id="PTHR30006">
    <property type="entry name" value="THIAMINE-BINDING PERIPLASMIC PROTEIN-RELATED"/>
    <property type="match status" value="1"/>
</dbReference>